<keyword evidence="3" id="KW-1185">Reference proteome</keyword>
<dbReference type="RefSeq" id="XP_031012126.1">
    <property type="nucleotide sequence ID" value="XM_031163806.1"/>
</dbReference>
<dbReference type="EMBL" id="QKXC01000250">
    <property type="protein sequence ID" value="RBR09924.1"/>
    <property type="molecule type" value="Genomic_DNA"/>
</dbReference>
<feature type="transmembrane region" description="Helical" evidence="1">
    <location>
        <begin position="115"/>
        <end position="135"/>
    </location>
</feature>
<name>A0A366QYE8_9HYPO</name>
<keyword evidence="1" id="KW-0812">Transmembrane</keyword>
<dbReference type="GeneID" id="41999102"/>
<dbReference type="Proteomes" id="UP000253153">
    <property type="component" value="Unassembled WGS sequence"/>
</dbReference>
<sequence length="158" mass="17449">MRKGLLSVTAFVCLSYAVILLDDTFFCGKDVSVQWNQQEGACSVFYALEPFILNFTLDLTCYIAIYTLSLILILKGLIRYSTVVGITLALGALTIIVIVVRFITLKVGTGQENLVYPLSMLEMSLAITVAALPGLKPLLRSEFTEETVVDVVRTERKC</sequence>
<organism evidence="2 3">
    <name type="scientific">Fusarium coffeatum</name>
    <dbReference type="NCBI Taxonomy" id="231269"/>
    <lineage>
        <taxon>Eukaryota</taxon>
        <taxon>Fungi</taxon>
        <taxon>Dikarya</taxon>
        <taxon>Ascomycota</taxon>
        <taxon>Pezizomycotina</taxon>
        <taxon>Sordariomycetes</taxon>
        <taxon>Hypocreomycetidae</taxon>
        <taxon>Hypocreales</taxon>
        <taxon>Nectriaceae</taxon>
        <taxon>Fusarium</taxon>
        <taxon>Fusarium incarnatum-equiseti species complex</taxon>
    </lineage>
</organism>
<reference evidence="2 3" key="1">
    <citation type="submission" date="2018-06" db="EMBL/GenBank/DDBJ databases">
        <title>Fusarium incarnatum-equiseti species complex species 28.</title>
        <authorList>
            <person name="Gardiner D.M."/>
        </authorList>
    </citation>
    <scope>NUCLEOTIDE SEQUENCE [LARGE SCALE GENOMIC DNA]</scope>
    <source>
        <strain evidence="2 3">FIESC_28</strain>
    </source>
</reference>
<evidence type="ECO:0000313" key="3">
    <source>
        <dbReference type="Proteomes" id="UP000253153"/>
    </source>
</evidence>
<evidence type="ECO:0000256" key="1">
    <source>
        <dbReference type="SAM" id="Phobius"/>
    </source>
</evidence>
<proteinExistence type="predicted"/>
<gene>
    <name evidence="2" type="ORF">FIESC28_09670</name>
</gene>
<evidence type="ECO:0000313" key="2">
    <source>
        <dbReference type="EMBL" id="RBR09924.1"/>
    </source>
</evidence>
<keyword evidence="1" id="KW-1133">Transmembrane helix</keyword>
<protein>
    <recommendedName>
        <fullName evidence="4">G-protein coupled receptors family 1 profile domain-containing protein</fullName>
    </recommendedName>
</protein>
<feature type="transmembrane region" description="Helical" evidence="1">
    <location>
        <begin position="51"/>
        <end position="73"/>
    </location>
</feature>
<feature type="transmembrane region" description="Helical" evidence="1">
    <location>
        <begin position="80"/>
        <end position="103"/>
    </location>
</feature>
<dbReference type="OrthoDB" id="5372266at2759"/>
<dbReference type="AlphaFoldDB" id="A0A366QYE8"/>
<comment type="caution">
    <text evidence="2">The sequence shown here is derived from an EMBL/GenBank/DDBJ whole genome shotgun (WGS) entry which is preliminary data.</text>
</comment>
<evidence type="ECO:0008006" key="4">
    <source>
        <dbReference type="Google" id="ProtNLM"/>
    </source>
</evidence>
<accession>A0A366QYE8</accession>
<keyword evidence="1" id="KW-0472">Membrane</keyword>